<keyword evidence="9" id="KW-0479">Metal-binding</keyword>
<keyword evidence="7" id="KW-1003">Cell membrane</keyword>
<evidence type="ECO:0000256" key="9">
    <source>
        <dbReference type="RuleBase" id="RU004024"/>
    </source>
</evidence>
<feature type="domain" description="Cytochrome oxidase subunit II transmembrane region profile" evidence="13">
    <location>
        <begin position="18"/>
        <end position="115"/>
    </location>
</feature>
<dbReference type="RefSeq" id="WP_219239133.1">
    <property type="nucleotide sequence ID" value="NZ_JAHWZX010000016.1"/>
</dbReference>
<feature type="transmembrane region" description="Helical" evidence="10">
    <location>
        <begin position="85"/>
        <end position="105"/>
    </location>
</feature>
<dbReference type="InterPro" id="IPR006333">
    <property type="entry name" value="Cyt_o_ubiquinol_oxidase_su2"/>
</dbReference>
<comment type="function">
    <text evidence="9">Subunits I and II form the functional core of the enzyme complex. Electrons originating in cytochrome c are transferred via heme a and Cu(A) to the binuclear center formed by heme a3 and Cu(B).</text>
</comment>
<feature type="signal peptide" evidence="11">
    <location>
        <begin position="1"/>
        <end position="29"/>
    </location>
</feature>
<comment type="subcellular location">
    <subcellularLocation>
        <location evidence="8">Cell membrane</location>
        <topology evidence="8">Multi-pass membrane protein</topology>
    </subcellularLocation>
    <subcellularLocation>
        <location evidence="1">Membrane</location>
        <topology evidence="1">Multi-pass membrane protein</topology>
    </subcellularLocation>
</comment>
<sequence length="287" mass="32066">MASKARLFAMAMVAGLLTGCAASPSFLQAAGPVAAEQRHLFWLVIAALMVVVLPVFIGLPLVLWRYRRGNDKARYDPKWDWNPRLEFVIWGVPVLIVVLLGIQLWHSTQTLDPYKRLDGNGTITVQAVGLDWKWLFIYPDQHIATVNRLVIPAGRPVHIDLTSDTVMQSLFIPRLGGQIYAMAGMRTQLNLKADRPGSYFGENTQYNGEGFHKQNFRTLAVTDAAFDGWVKRVKASGSPLNEARYRTLAKKSVPDAPMEFSAVPEGLFARIIAKYMQPERRGKEGGQ</sequence>
<evidence type="ECO:0000256" key="1">
    <source>
        <dbReference type="ARBA" id="ARBA00004141"/>
    </source>
</evidence>
<dbReference type="PANTHER" id="PTHR22888:SF18">
    <property type="entry name" value="CYTOCHROME BO(3) UBIQUINOL OXIDASE SUBUNIT 2"/>
    <property type="match status" value="1"/>
</dbReference>
<dbReference type="InterPro" id="IPR011759">
    <property type="entry name" value="Cyt_c_oxidase_su2_TM_dom"/>
</dbReference>
<keyword evidence="10" id="KW-1133">Transmembrane helix</keyword>
<keyword evidence="4 7" id="KW-0560">Oxidoreductase</keyword>
<evidence type="ECO:0000256" key="7">
    <source>
        <dbReference type="PIRNR" id="PIRNR000292"/>
    </source>
</evidence>
<name>A0ABS6XP69_9SPHN</name>
<keyword evidence="3 11" id="KW-0732">Signal</keyword>
<dbReference type="Pfam" id="PF06481">
    <property type="entry name" value="COX_ARM"/>
    <property type="match status" value="1"/>
</dbReference>
<dbReference type="CDD" id="cd04212">
    <property type="entry name" value="CuRO_UO_II"/>
    <property type="match status" value="1"/>
</dbReference>
<protein>
    <recommendedName>
        <fullName evidence="7">Ubiquinol oxidase subunit 2</fullName>
    </recommendedName>
</protein>
<dbReference type="Pfam" id="PF02790">
    <property type="entry name" value="COX2_TM"/>
    <property type="match status" value="1"/>
</dbReference>
<keyword evidence="6" id="KW-0449">Lipoprotein</keyword>
<dbReference type="PIRSF" id="PIRSF000292">
    <property type="entry name" value="Ubi_od_II"/>
    <property type="match status" value="1"/>
</dbReference>
<organism evidence="14 15">
    <name type="scientific">Stakelama flava</name>
    <dbReference type="NCBI Taxonomy" id="2860338"/>
    <lineage>
        <taxon>Bacteria</taxon>
        <taxon>Pseudomonadati</taxon>
        <taxon>Pseudomonadota</taxon>
        <taxon>Alphaproteobacteria</taxon>
        <taxon>Sphingomonadales</taxon>
        <taxon>Sphingomonadaceae</taxon>
        <taxon>Stakelama</taxon>
    </lineage>
</organism>
<proteinExistence type="inferred from homology"/>
<dbReference type="InterPro" id="IPR002429">
    <property type="entry name" value="CcO_II-like_C"/>
</dbReference>
<keyword evidence="7 8" id="KW-0679">Respiratory chain</keyword>
<evidence type="ECO:0000313" key="15">
    <source>
        <dbReference type="Proteomes" id="UP001197214"/>
    </source>
</evidence>
<feature type="domain" description="Cytochrome oxidase subunit II copper A binding" evidence="12">
    <location>
        <begin position="120"/>
        <end position="232"/>
    </location>
</feature>
<reference evidence="14 15" key="1">
    <citation type="submission" date="2021-07" db="EMBL/GenBank/DDBJ databases">
        <title>Stakelama flava sp. nov., a novel endophytic bacterium isolated from branch of Kandelia candel.</title>
        <authorList>
            <person name="Tuo L."/>
        </authorList>
    </citation>
    <scope>NUCLEOTIDE SEQUENCE [LARGE SCALE GENOMIC DNA]</scope>
    <source>
        <strain evidence="14 15">CBK3Z-3</strain>
    </source>
</reference>
<accession>A0ABS6XP69</accession>
<keyword evidence="6" id="KW-0564">Palmitate</keyword>
<evidence type="ECO:0000256" key="4">
    <source>
        <dbReference type="ARBA" id="ARBA00023002"/>
    </source>
</evidence>
<evidence type="ECO:0000256" key="5">
    <source>
        <dbReference type="ARBA" id="ARBA00023136"/>
    </source>
</evidence>
<evidence type="ECO:0000256" key="10">
    <source>
        <dbReference type="SAM" id="Phobius"/>
    </source>
</evidence>
<dbReference type="InterPro" id="IPR010514">
    <property type="entry name" value="COX_ARM"/>
</dbReference>
<keyword evidence="7 8" id="KW-0249">Electron transport</keyword>
<keyword evidence="5 7" id="KW-0472">Membrane</keyword>
<dbReference type="PANTHER" id="PTHR22888">
    <property type="entry name" value="CYTOCHROME C OXIDASE, SUBUNIT II"/>
    <property type="match status" value="1"/>
</dbReference>
<evidence type="ECO:0000256" key="6">
    <source>
        <dbReference type="ARBA" id="ARBA00023139"/>
    </source>
</evidence>
<evidence type="ECO:0000259" key="13">
    <source>
        <dbReference type="PROSITE" id="PS50999"/>
    </source>
</evidence>
<dbReference type="InterPro" id="IPR045187">
    <property type="entry name" value="CcO_II"/>
</dbReference>
<dbReference type="Proteomes" id="UP001197214">
    <property type="component" value="Unassembled WGS sequence"/>
</dbReference>
<comment type="similarity">
    <text evidence="2 7 8">Belongs to the cytochrome c oxidase subunit 2 family.</text>
</comment>
<keyword evidence="8 10" id="KW-0812">Transmembrane</keyword>
<keyword evidence="15" id="KW-1185">Reference proteome</keyword>
<evidence type="ECO:0000256" key="3">
    <source>
        <dbReference type="ARBA" id="ARBA00022729"/>
    </source>
</evidence>
<dbReference type="PROSITE" id="PS50999">
    <property type="entry name" value="COX2_TM"/>
    <property type="match status" value="1"/>
</dbReference>
<feature type="transmembrane region" description="Helical" evidence="10">
    <location>
        <begin position="39"/>
        <end position="64"/>
    </location>
</feature>
<evidence type="ECO:0000256" key="8">
    <source>
        <dbReference type="RuleBase" id="RU000456"/>
    </source>
</evidence>
<gene>
    <name evidence="14" type="ORF">KY084_14150</name>
</gene>
<dbReference type="Pfam" id="PF00116">
    <property type="entry name" value="COX2"/>
    <property type="match status" value="1"/>
</dbReference>
<evidence type="ECO:0000256" key="2">
    <source>
        <dbReference type="ARBA" id="ARBA00007866"/>
    </source>
</evidence>
<evidence type="ECO:0000256" key="11">
    <source>
        <dbReference type="SAM" id="SignalP"/>
    </source>
</evidence>
<dbReference type="PROSITE" id="PS50857">
    <property type="entry name" value="COX2_CUA"/>
    <property type="match status" value="1"/>
</dbReference>
<dbReference type="PROSITE" id="PS51257">
    <property type="entry name" value="PROKAR_LIPOPROTEIN"/>
    <property type="match status" value="1"/>
</dbReference>
<evidence type="ECO:0000313" key="14">
    <source>
        <dbReference type="EMBL" id="MBW4332009.1"/>
    </source>
</evidence>
<keyword evidence="9" id="KW-0186">Copper</keyword>
<comment type="caution">
    <text evidence="14">The sequence shown here is derived from an EMBL/GenBank/DDBJ whole genome shotgun (WGS) entry which is preliminary data.</text>
</comment>
<dbReference type="EMBL" id="JAHWZX010000016">
    <property type="protein sequence ID" value="MBW4332009.1"/>
    <property type="molecule type" value="Genomic_DNA"/>
</dbReference>
<evidence type="ECO:0000259" key="12">
    <source>
        <dbReference type="PROSITE" id="PS50857"/>
    </source>
</evidence>
<comment type="catalytic activity">
    <reaction evidence="9">
        <text>4 Fe(II)-[cytochrome c] + O2 + 8 H(+)(in) = 4 Fe(III)-[cytochrome c] + 2 H2O + 4 H(+)(out)</text>
        <dbReference type="Rhea" id="RHEA:11436"/>
        <dbReference type="Rhea" id="RHEA-COMP:10350"/>
        <dbReference type="Rhea" id="RHEA-COMP:14399"/>
        <dbReference type="ChEBI" id="CHEBI:15377"/>
        <dbReference type="ChEBI" id="CHEBI:15378"/>
        <dbReference type="ChEBI" id="CHEBI:15379"/>
        <dbReference type="ChEBI" id="CHEBI:29033"/>
        <dbReference type="ChEBI" id="CHEBI:29034"/>
        <dbReference type="EC" id="7.1.1.9"/>
    </reaction>
</comment>
<keyword evidence="7 8" id="KW-0813">Transport</keyword>
<comment type="cofactor">
    <cofactor evidence="9">
        <name>Cu cation</name>
        <dbReference type="ChEBI" id="CHEBI:23378"/>
    </cofactor>
    <text evidence="9">Binds a copper A center.</text>
</comment>
<dbReference type="InterPro" id="IPR034227">
    <property type="entry name" value="CuRO_UO_II"/>
</dbReference>
<feature type="chain" id="PRO_5045248689" description="Ubiquinol oxidase subunit 2" evidence="11">
    <location>
        <begin position="30"/>
        <end position="287"/>
    </location>
</feature>